<gene>
    <name evidence="12" type="ORF">HUW51_24305</name>
</gene>
<evidence type="ECO:0000313" key="13">
    <source>
        <dbReference type="Proteomes" id="UP000515237"/>
    </source>
</evidence>
<evidence type="ECO:0000256" key="1">
    <source>
        <dbReference type="ARBA" id="ARBA00005199"/>
    </source>
</evidence>
<dbReference type="NCBIfam" id="TIGR01484">
    <property type="entry name" value="HAD-SF-IIB"/>
    <property type="match status" value="1"/>
</dbReference>
<evidence type="ECO:0000256" key="8">
    <source>
        <dbReference type="ARBA" id="ARBA00052754"/>
    </source>
</evidence>
<comment type="function">
    <text evidence="9">Involved in salt tolerance by producing GG-phosphate from ADP-glucose and glycerol-3-phosphate (G3P), an intermediate in the synthesis of the osmolyte glucosylglycerol (GG).</text>
</comment>
<sequence length="744" mass="86045">MAKTIIVSNRLPLKVQKKDTGITFETSEGGLATGLGSVYKQGDNLWIGWPGLWLEEEQDQEYVRTELLKENMQPVFLTETEIKEYYEGFSNETLWPLFHYFSQYAVYEQQLWEAYLAVNRKFCTEVMKFAQSEDTIWVHDYQLLLLPQLLREQLPGANIGFFQHIPFPSFEIFRLLPWRRRIIQGLLGADLIGFHTYDDMRHFLSSANRLLGYGNLHGLVDTGKRAVLVDAFPMGIDYEKYAALAVDPETIKLEQDFRQAIGTQRVIVSIDRLDYSKGIPNRLHAFELFLKRYPEFQEKVSLVMIVVPSRDTVEKYKRLKEEIDELVGRINSSYRTISWNPIQYFYRSFPLPEISAFYRLADVCLVTPMRDGMNLVSKEFIASKYDQKGVLILSEMAGAAQELADAIQINPNNIDRMADAIYEALSLPEQEQIAQMSAMQTLIKTYDIHQWVKVFMDRLSYVKIKQQSFTTDPLAGEALENLLRQYQEKSPRLIFLDYDGTLSPFTKDPRQAGPDEELLNVLGQLTADPQNRVVIISGRDRQTLEKWLGHLPVDLIAEHGVWLKRREVNWEMILTLNNSWKREIRPIMDAYVHRTAGSFIEEKDYSLVWHYRRVANGLGELRSRDLINHLGYIASNINLQVMEGNKIVEIKNLEVNKGIAATRWLELYPSNFVIAIGDDRTDEDMFRLMPPDSFTIKVGAQRSVAQYHLGSVKDVRNLLRTFSNLDINVDQETLEASKNGRDTE</sequence>
<dbReference type="RefSeq" id="WP_185272165.1">
    <property type="nucleotide sequence ID" value="NZ_CP055156.1"/>
</dbReference>
<dbReference type="GO" id="GO:0004805">
    <property type="term" value="F:trehalose-phosphatase activity"/>
    <property type="evidence" value="ECO:0007669"/>
    <property type="project" value="TreeGrafter"/>
</dbReference>
<dbReference type="NCBIfam" id="TIGR02400">
    <property type="entry name" value="trehalose_OtsA"/>
    <property type="match status" value="1"/>
</dbReference>
<dbReference type="UniPathway" id="UPA00299"/>
<dbReference type="GO" id="GO:0033828">
    <property type="term" value="F:glucosylglycerol-phosphate synthase activity"/>
    <property type="evidence" value="ECO:0007669"/>
    <property type="project" value="UniProtKB-EC"/>
</dbReference>
<dbReference type="InterPro" id="IPR023214">
    <property type="entry name" value="HAD_sf"/>
</dbReference>
<evidence type="ECO:0000256" key="3">
    <source>
        <dbReference type="ARBA" id="ARBA00008799"/>
    </source>
</evidence>
<dbReference type="CDD" id="cd01627">
    <property type="entry name" value="HAD_TPP"/>
    <property type="match status" value="1"/>
</dbReference>
<dbReference type="KEGG" id="aswu:HUW51_24305"/>
<dbReference type="AlphaFoldDB" id="A0A7G7GEU2"/>
<organism evidence="12 13">
    <name type="scientific">Adhaeribacter swui</name>
    <dbReference type="NCBI Taxonomy" id="2086471"/>
    <lineage>
        <taxon>Bacteria</taxon>
        <taxon>Pseudomonadati</taxon>
        <taxon>Bacteroidota</taxon>
        <taxon>Cytophagia</taxon>
        <taxon>Cytophagales</taxon>
        <taxon>Hymenobacteraceae</taxon>
        <taxon>Adhaeribacter</taxon>
    </lineage>
</organism>
<dbReference type="NCBIfam" id="NF011071">
    <property type="entry name" value="PRK14501.1"/>
    <property type="match status" value="1"/>
</dbReference>
<dbReference type="CDD" id="cd03788">
    <property type="entry name" value="GT20_TPS"/>
    <property type="match status" value="1"/>
</dbReference>
<name>A0A7G7GEU2_9BACT</name>
<keyword evidence="6" id="KW-0808">Transferase</keyword>
<comment type="similarity">
    <text evidence="3">Belongs to the glycosyltransferase 20 family.</text>
</comment>
<comment type="catalytic activity">
    <reaction evidence="7">
        <text>D-glucose 6-phosphate + UDP-alpha-D-glucose = alpha,alpha-trehalose 6-phosphate + UDP + H(+)</text>
        <dbReference type="Rhea" id="RHEA:18889"/>
        <dbReference type="ChEBI" id="CHEBI:15378"/>
        <dbReference type="ChEBI" id="CHEBI:58223"/>
        <dbReference type="ChEBI" id="CHEBI:58429"/>
        <dbReference type="ChEBI" id="CHEBI:58885"/>
        <dbReference type="ChEBI" id="CHEBI:61548"/>
        <dbReference type="EC" id="2.4.1.15"/>
    </reaction>
</comment>
<evidence type="ECO:0000256" key="6">
    <source>
        <dbReference type="ARBA" id="ARBA00022679"/>
    </source>
</evidence>
<dbReference type="GO" id="GO:0003825">
    <property type="term" value="F:alpha,alpha-trehalose-phosphate synthase (UDP-forming) activity"/>
    <property type="evidence" value="ECO:0007669"/>
    <property type="project" value="UniProtKB-UniRule"/>
</dbReference>
<dbReference type="Gene3D" id="3.40.50.1000">
    <property type="entry name" value="HAD superfamily/HAD-like"/>
    <property type="match status" value="1"/>
</dbReference>
<dbReference type="InterPro" id="IPR012766">
    <property type="entry name" value="Trehalose_OtsA"/>
</dbReference>
<keyword evidence="13" id="KW-1185">Reference proteome</keyword>
<reference evidence="12 13" key="1">
    <citation type="journal article" date="2018" name="Int. J. Syst. Evol. Microbiol.">
        <title>Adhaeribacter swui sp. nov., isolated from wet mud.</title>
        <authorList>
            <person name="Kim D.U."/>
            <person name="Kim K.W."/>
            <person name="Kang M.S."/>
            <person name="Kim J.Y."/>
            <person name="Jang J.H."/>
            <person name="Kim M.K."/>
        </authorList>
    </citation>
    <scope>NUCLEOTIDE SEQUENCE [LARGE SCALE GENOMIC DNA]</scope>
    <source>
        <strain evidence="12 13">KCTC 52873</strain>
    </source>
</reference>
<dbReference type="EMBL" id="CP055156">
    <property type="protein sequence ID" value="QNF35676.1"/>
    <property type="molecule type" value="Genomic_DNA"/>
</dbReference>
<dbReference type="EC" id="2.4.1.15" evidence="11"/>
<comment type="pathway">
    <text evidence="1">Glycan biosynthesis; trehalose biosynthesis.</text>
</comment>
<evidence type="ECO:0000313" key="12">
    <source>
        <dbReference type="EMBL" id="QNF35676.1"/>
    </source>
</evidence>
<comment type="catalytic activity">
    <reaction evidence="8">
        <text>ADP-alpha-D-glucose + sn-glycerol 3-phosphate = 2-O-(alpha-D-glucopyranosyl)-sn-glycerol 3-phosphate + ADP + H(+)</text>
        <dbReference type="Rhea" id="RHEA:12881"/>
        <dbReference type="ChEBI" id="CHEBI:15378"/>
        <dbReference type="ChEBI" id="CHEBI:57498"/>
        <dbReference type="ChEBI" id="CHEBI:57597"/>
        <dbReference type="ChEBI" id="CHEBI:87089"/>
        <dbReference type="ChEBI" id="CHEBI:456216"/>
        <dbReference type="EC" id="2.4.1.213"/>
    </reaction>
</comment>
<evidence type="ECO:0000256" key="7">
    <source>
        <dbReference type="ARBA" id="ARBA00048039"/>
    </source>
</evidence>
<proteinExistence type="inferred from homology"/>
<dbReference type="FunFam" id="3.40.50.2000:FF:000010">
    <property type="entry name" value="Alpha,alpha-trehalose-phosphate synthase"/>
    <property type="match status" value="1"/>
</dbReference>
<dbReference type="InterPro" id="IPR003337">
    <property type="entry name" value="Trehalose_PPase"/>
</dbReference>
<evidence type="ECO:0000256" key="4">
    <source>
        <dbReference type="ARBA" id="ARBA00011881"/>
    </source>
</evidence>
<protein>
    <recommendedName>
        <fullName evidence="11">Alpha,alpha-trehalose-phosphate synthase</fullName>
        <ecNumber evidence="11">2.4.1.15</ecNumber>
    </recommendedName>
</protein>
<evidence type="ECO:0000256" key="10">
    <source>
        <dbReference type="ARBA" id="ARBA00060702"/>
    </source>
</evidence>
<dbReference type="Gene3D" id="3.30.70.1020">
    <property type="entry name" value="Trehalose-6-phosphate phosphatase related protein, domain 2"/>
    <property type="match status" value="1"/>
</dbReference>
<dbReference type="PANTHER" id="PTHR10788">
    <property type="entry name" value="TREHALOSE-6-PHOSPHATE SYNTHASE"/>
    <property type="match status" value="1"/>
</dbReference>
<dbReference type="InterPro" id="IPR036412">
    <property type="entry name" value="HAD-like_sf"/>
</dbReference>
<dbReference type="Proteomes" id="UP000515237">
    <property type="component" value="Chromosome"/>
</dbReference>
<evidence type="ECO:0000256" key="11">
    <source>
        <dbReference type="NCBIfam" id="TIGR02400"/>
    </source>
</evidence>
<accession>A0A7G7GEU2</accession>
<dbReference type="GO" id="GO:0005829">
    <property type="term" value="C:cytosol"/>
    <property type="evidence" value="ECO:0007669"/>
    <property type="project" value="TreeGrafter"/>
</dbReference>
<keyword evidence="5" id="KW-0328">Glycosyltransferase</keyword>
<dbReference type="InterPro" id="IPR001830">
    <property type="entry name" value="Glyco_trans_20"/>
</dbReference>
<evidence type="ECO:0000256" key="9">
    <source>
        <dbReference type="ARBA" id="ARBA00055920"/>
    </source>
</evidence>
<dbReference type="SUPFAM" id="SSF53756">
    <property type="entry name" value="UDP-Glycosyltransferase/glycogen phosphorylase"/>
    <property type="match status" value="1"/>
</dbReference>
<comment type="pathway">
    <text evidence="10">Glycan metabolism; glucosylglycerol biosynthesis.</text>
</comment>
<dbReference type="Gene3D" id="3.40.50.2000">
    <property type="entry name" value="Glycogen Phosphorylase B"/>
    <property type="match status" value="2"/>
</dbReference>
<dbReference type="Pfam" id="PF02358">
    <property type="entry name" value="Trehalose_PPase"/>
    <property type="match status" value="1"/>
</dbReference>
<dbReference type="SUPFAM" id="SSF56784">
    <property type="entry name" value="HAD-like"/>
    <property type="match status" value="1"/>
</dbReference>
<comment type="subunit">
    <text evidence="4">Homotetramer.</text>
</comment>
<dbReference type="InterPro" id="IPR006379">
    <property type="entry name" value="HAD-SF_hydro_IIB"/>
</dbReference>
<dbReference type="NCBIfam" id="TIGR00685">
    <property type="entry name" value="T6PP"/>
    <property type="match status" value="1"/>
</dbReference>
<dbReference type="GO" id="GO:0005992">
    <property type="term" value="P:trehalose biosynthetic process"/>
    <property type="evidence" value="ECO:0007669"/>
    <property type="project" value="UniProtKB-UniRule"/>
</dbReference>
<dbReference type="Pfam" id="PF00982">
    <property type="entry name" value="Glyco_transf_20"/>
    <property type="match status" value="1"/>
</dbReference>
<dbReference type="PANTHER" id="PTHR10788:SF106">
    <property type="entry name" value="BCDNA.GH08860"/>
    <property type="match status" value="1"/>
</dbReference>
<evidence type="ECO:0000256" key="5">
    <source>
        <dbReference type="ARBA" id="ARBA00022676"/>
    </source>
</evidence>
<comment type="similarity">
    <text evidence="2">In the C-terminal section; belongs to the trehalose phosphatase family.</text>
</comment>
<evidence type="ECO:0000256" key="2">
    <source>
        <dbReference type="ARBA" id="ARBA00006330"/>
    </source>
</evidence>